<dbReference type="InterPro" id="IPR027141">
    <property type="entry name" value="LSm4/Sm_D1/D3"/>
</dbReference>
<comment type="subcellular location">
    <subcellularLocation>
        <location evidence="1 9">Nucleus</location>
    </subcellularLocation>
</comment>
<accession>A0A1B0G1P8</accession>
<feature type="domain" description="Sm" evidence="11">
    <location>
        <begin position="40"/>
        <end position="107"/>
    </location>
</feature>
<proteinExistence type="inferred from homology"/>
<evidence type="ECO:0000256" key="2">
    <source>
        <dbReference type="ARBA" id="ARBA00006850"/>
    </source>
</evidence>
<dbReference type="VEuPathDB" id="VectorBase:GMOY007210"/>
<dbReference type="EnsemblMetazoa" id="GMOY007210-RA">
    <property type="protein sequence ID" value="GMOY007210-PA"/>
    <property type="gene ID" value="GMOY007210"/>
</dbReference>
<dbReference type="EMBL" id="CCAG010012825">
    <property type="status" value="NOT_ANNOTATED_CDS"/>
    <property type="molecule type" value="Genomic_DNA"/>
</dbReference>
<dbReference type="PANTHER" id="PTHR23338">
    <property type="entry name" value="SMALL NUCLEAR RIBONUCLEOPROTEIN SM"/>
    <property type="match status" value="1"/>
</dbReference>
<keyword evidence="3 9" id="KW-0507">mRNA processing</keyword>
<dbReference type="GO" id="GO:0005681">
    <property type="term" value="C:spliceosomal complex"/>
    <property type="evidence" value="ECO:0007669"/>
    <property type="project" value="UniProtKB-UniRule"/>
</dbReference>
<keyword evidence="13" id="KW-1185">Reference proteome</keyword>
<evidence type="ECO:0000256" key="7">
    <source>
        <dbReference type="ARBA" id="ARBA00023242"/>
    </source>
</evidence>
<evidence type="ECO:0000256" key="5">
    <source>
        <dbReference type="ARBA" id="ARBA00022884"/>
    </source>
</evidence>
<evidence type="ECO:0000256" key="8">
    <source>
        <dbReference type="ARBA" id="ARBA00023274"/>
    </source>
</evidence>
<dbReference type="PROSITE" id="PS52002">
    <property type="entry name" value="SM"/>
    <property type="match status" value="1"/>
</dbReference>
<comment type="subunit">
    <text evidence="9">LSm subunits form a heteromer with a doughnut shape.</text>
</comment>
<evidence type="ECO:0000256" key="4">
    <source>
        <dbReference type="ARBA" id="ARBA00022728"/>
    </source>
</evidence>
<dbReference type="STRING" id="37546.A0A1B0G1P8"/>
<keyword evidence="4 9" id="KW-0747">Spliceosome</keyword>
<evidence type="ECO:0000256" key="6">
    <source>
        <dbReference type="ARBA" id="ARBA00023187"/>
    </source>
</evidence>
<comment type="similarity">
    <text evidence="2 9">Belongs to the snRNP Sm proteins family.</text>
</comment>
<evidence type="ECO:0000256" key="9">
    <source>
        <dbReference type="RuleBase" id="RU365049"/>
    </source>
</evidence>
<feature type="compositionally biased region" description="Basic residues" evidence="10">
    <location>
        <begin position="139"/>
        <end position="148"/>
    </location>
</feature>
<dbReference type="SUPFAM" id="SSF50182">
    <property type="entry name" value="Sm-like ribonucleoproteins"/>
    <property type="match status" value="1"/>
</dbReference>
<protein>
    <recommendedName>
        <fullName evidence="9">U6 snRNA-associated Sm-like protein LSm4</fullName>
    </recommendedName>
</protein>
<reference evidence="12" key="1">
    <citation type="submission" date="2020-05" db="UniProtKB">
        <authorList>
            <consortium name="EnsemblMetazoa"/>
        </authorList>
    </citation>
    <scope>IDENTIFICATION</scope>
    <source>
        <strain evidence="12">Yale</strain>
    </source>
</reference>
<keyword evidence="7 9" id="KW-0539">Nucleus</keyword>
<dbReference type="GO" id="GO:0000956">
    <property type="term" value="P:nuclear-transcribed mRNA catabolic process"/>
    <property type="evidence" value="ECO:0007669"/>
    <property type="project" value="UniProtKB-UniRule"/>
</dbReference>
<dbReference type="InterPro" id="IPR047575">
    <property type="entry name" value="Sm"/>
</dbReference>
<dbReference type="CDD" id="cd01723">
    <property type="entry name" value="LSm4"/>
    <property type="match status" value="1"/>
</dbReference>
<sequence length="148" mass="16991">MEKNDITIVILISGHINYKKNKVEKRGVRLKPKYFLLHDVLVSAAFLTNSSNSLVELKNGETYNGHLVSCDSWTNINLRDFIYTSKRMPKCYIRGNTIKYLRIADEVIGMLKEEAQAKSRNPAKMSKSSRCISTDKKSLKYNKTKTQI</sequence>
<evidence type="ECO:0000313" key="13">
    <source>
        <dbReference type="Proteomes" id="UP000092444"/>
    </source>
</evidence>
<dbReference type="PhylomeDB" id="A0A1B0G1P8"/>
<dbReference type="Pfam" id="PF01423">
    <property type="entry name" value="LSM"/>
    <property type="match status" value="1"/>
</dbReference>
<feature type="region of interest" description="Disordered" evidence="10">
    <location>
        <begin position="118"/>
        <end position="148"/>
    </location>
</feature>
<dbReference type="InterPro" id="IPR010920">
    <property type="entry name" value="LSM_dom_sf"/>
</dbReference>
<dbReference type="Gene3D" id="2.30.30.100">
    <property type="match status" value="1"/>
</dbReference>
<evidence type="ECO:0000256" key="3">
    <source>
        <dbReference type="ARBA" id="ARBA00022664"/>
    </source>
</evidence>
<evidence type="ECO:0000259" key="11">
    <source>
        <dbReference type="PROSITE" id="PS52002"/>
    </source>
</evidence>
<evidence type="ECO:0000256" key="10">
    <source>
        <dbReference type="SAM" id="MobiDB-lite"/>
    </source>
</evidence>
<dbReference type="GO" id="GO:0003723">
    <property type="term" value="F:RNA binding"/>
    <property type="evidence" value="ECO:0007669"/>
    <property type="project" value="UniProtKB-KW"/>
</dbReference>
<keyword evidence="5 9" id="KW-0694">RNA-binding</keyword>
<dbReference type="InterPro" id="IPR001163">
    <property type="entry name" value="Sm_dom_euk/arc"/>
</dbReference>
<dbReference type="AlphaFoldDB" id="A0A1B0G1P8"/>
<evidence type="ECO:0000256" key="1">
    <source>
        <dbReference type="ARBA" id="ARBA00004123"/>
    </source>
</evidence>
<keyword evidence="6 9" id="KW-0508">mRNA splicing</keyword>
<keyword evidence="8 9" id="KW-0687">Ribonucleoprotein</keyword>
<comment type="function">
    <text evidence="9">Binds specifically to the 3'-terminal U-tract of U6 snRNA.</text>
</comment>
<dbReference type="GO" id="GO:0000398">
    <property type="term" value="P:mRNA splicing, via spliceosome"/>
    <property type="evidence" value="ECO:0007669"/>
    <property type="project" value="InterPro"/>
</dbReference>
<dbReference type="SMART" id="SM00651">
    <property type="entry name" value="Sm"/>
    <property type="match status" value="1"/>
</dbReference>
<dbReference type="Proteomes" id="UP000092444">
    <property type="component" value="Unassembled WGS sequence"/>
</dbReference>
<gene>
    <name evidence="9" type="primary">LSM4</name>
</gene>
<name>A0A1B0G1P8_GLOMM</name>
<evidence type="ECO:0000313" key="12">
    <source>
        <dbReference type="EnsemblMetazoa" id="GMOY007210-PA"/>
    </source>
</evidence>
<dbReference type="InterPro" id="IPR034101">
    <property type="entry name" value="Lsm4"/>
</dbReference>
<organism evidence="12 13">
    <name type="scientific">Glossina morsitans morsitans</name>
    <name type="common">Savannah tsetse fly</name>
    <dbReference type="NCBI Taxonomy" id="37546"/>
    <lineage>
        <taxon>Eukaryota</taxon>
        <taxon>Metazoa</taxon>
        <taxon>Ecdysozoa</taxon>
        <taxon>Arthropoda</taxon>
        <taxon>Hexapoda</taxon>
        <taxon>Insecta</taxon>
        <taxon>Pterygota</taxon>
        <taxon>Neoptera</taxon>
        <taxon>Endopterygota</taxon>
        <taxon>Diptera</taxon>
        <taxon>Brachycera</taxon>
        <taxon>Muscomorpha</taxon>
        <taxon>Hippoboscoidea</taxon>
        <taxon>Glossinidae</taxon>
        <taxon>Glossina</taxon>
    </lineage>
</organism>